<reference evidence="1" key="1">
    <citation type="submission" date="2021-02" db="EMBL/GenBank/DDBJ databases">
        <authorList>
            <person name="Nowell W R."/>
        </authorList>
    </citation>
    <scope>NUCLEOTIDE SEQUENCE</scope>
</reference>
<feature type="non-terminal residue" evidence="1">
    <location>
        <position position="1"/>
    </location>
</feature>
<protein>
    <submittedName>
        <fullName evidence="1">Uncharacterized protein</fullName>
    </submittedName>
</protein>
<evidence type="ECO:0000313" key="2">
    <source>
        <dbReference type="Proteomes" id="UP000681720"/>
    </source>
</evidence>
<comment type="caution">
    <text evidence="1">The sequence shown here is derived from an EMBL/GenBank/DDBJ whole genome shotgun (WGS) entry which is preliminary data.</text>
</comment>
<accession>A0A8S2X4M7</accession>
<proteinExistence type="predicted"/>
<organism evidence="1 2">
    <name type="scientific">Rotaria magnacalcarata</name>
    <dbReference type="NCBI Taxonomy" id="392030"/>
    <lineage>
        <taxon>Eukaryota</taxon>
        <taxon>Metazoa</taxon>
        <taxon>Spiralia</taxon>
        <taxon>Gnathifera</taxon>
        <taxon>Rotifera</taxon>
        <taxon>Eurotatoria</taxon>
        <taxon>Bdelloidea</taxon>
        <taxon>Philodinida</taxon>
        <taxon>Philodinidae</taxon>
        <taxon>Rotaria</taxon>
    </lineage>
</organism>
<dbReference type="Proteomes" id="UP000681720">
    <property type="component" value="Unassembled WGS sequence"/>
</dbReference>
<gene>
    <name evidence="1" type="ORF">GIL414_LOCUS33491</name>
</gene>
<dbReference type="AlphaFoldDB" id="A0A8S2X4M7"/>
<name>A0A8S2X4M7_9BILA</name>
<sequence length="71" mass="8359">TNNTYQTVYIIRRWIWIFEQSSLKNVCDVEFSTDGHTKYMRTIRLATGFLVALSNIKLNSYTDAFHVKIPK</sequence>
<dbReference type="EMBL" id="CAJOBJ010074443">
    <property type="protein sequence ID" value="CAF4474163.1"/>
    <property type="molecule type" value="Genomic_DNA"/>
</dbReference>
<evidence type="ECO:0000313" key="1">
    <source>
        <dbReference type="EMBL" id="CAF4474163.1"/>
    </source>
</evidence>